<gene>
    <name evidence="8" type="ORF">G4Z05_00990</name>
</gene>
<evidence type="ECO:0000259" key="7">
    <source>
        <dbReference type="Pfam" id="PF03816"/>
    </source>
</evidence>
<dbReference type="RefSeq" id="WP_163250058.1">
    <property type="nucleotide sequence ID" value="NZ_JAAIUV010000001.1"/>
</dbReference>
<evidence type="ECO:0000313" key="9">
    <source>
        <dbReference type="Proteomes" id="UP000481621"/>
    </source>
</evidence>
<comment type="caution">
    <text evidence="8">The sequence shown here is derived from an EMBL/GenBank/DDBJ whole genome shotgun (WGS) entry which is preliminary data.</text>
</comment>
<dbReference type="InterPro" id="IPR050922">
    <property type="entry name" value="LytR/CpsA/Psr_CW_biosynth"/>
</dbReference>
<evidence type="ECO:0000256" key="1">
    <source>
        <dbReference type="ARBA" id="ARBA00006068"/>
    </source>
</evidence>
<accession>A0A6B3TNW6</accession>
<dbReference type="Pfam" id="PF03816">
    <property type="entry name" value="LytR_cpsA_psr"/>
    <property type="match status" value="1"/>
</dbReference>
<evidence type="ECO:0000256" key="2">
    <source>
        <dbReference type="ARBA" id="ARBA00022692"/>
    </source>
</evidence>
<dbReference type="NCBIfam" id="TIGR00350">
    <property type="entry name" value="lytR_cpsA_psr"/>
    <property type="match status" value="1"/>
</dbReference>
<name>A0A6B3TNW6_9BACI</name>
<keyword evidence="2 6" id="KW-0812">Transmembrane</keyword>
<protein>
    <submittedName>
        <fullName evidence="8">LytR family transcriptional regulator</fullName>
    </submittedName>
</protein>
<organism evidence="8 9">
    <name type="scientific">Neobacillus thermocopriae</name>
    <dbReference type="NCBI Taxonomy" id="1215031"/>
    <lineage>
        <taxon>Bacteria</taxon>
        <taxon>Bacillati</taxon>
        <taxon>Bacillota</taxon>
        <taxon>Bacilli</taxon>
        <taxon>Bacillales</taxon>
        <taxon>Bacillaceae</taxon>
        <taxon>Neobacillus</taxon>
    </lineage>
</organism>
<evidence type="ECO:0000256" key="6">
    <source>
        <dbReference type="SAM" id="Phobius"/>
    </source>
</evidence>
<evidence type="ECO:0000313" key="8">
    <source>
        <dbReference type="EMBL" id="NEX77477.1"/>
    </source>
</evidence>
<dbReference type="GO" id="GO:0071555">
    <property type="term" value="P:cell wall organization"/>
    <property type="evidence" value="ECO:0007669"/>
    <property type="project" value="UniProtKB-KW"/>
</dbReference>
<reference evidence="8" key="1">
    <citation type="submission" date="2020-02" db="EMBL/GenBank/DDBJ databases">
        <title>Bacillus sedimentmangrovi sp. nov., isolated from sediment of the mangrove ecosystem.</title>
        <authorList>
            <person name="Liu G."/>
        </authorList>
    </citation>
    <scope>NUCLEOTIDE SEQUENCE [LARGE SCALE GENOMIC DNA]</scope>
    <source>
        <strain evidence="8">SgZ-7</strain>
    </source>
</reference>
<feature type="region of interest" description="Disordered" evidence="5">
    <location>
        <begin position="324"/>
        <end position="355"/>
    </location>
</feature>
<sequence length="355" mass="40064">MSEYQRLQRIKLKKRKVRKKRVLLWVFVPLLIILLSGAGYATYLMKKAESVLNKSYQPVKATSMRETMINPDMDNISILLIGVDTSKSREKLYGDAVRSDALMVATLNQKEKSVKLLSIPRDSYVHIPGRKKNDKINHAHAYGGTKLTIETVQELLDIPIDYYVKMNFYAFIDIVDALGGIKVEVPYEISEKDSEDNHEAIHLKPGLQTLNGEEALALARTRHKDSDYMRGKRQQEILKAILKKAVSVQSITKHGKLIEAVGDNMTTNMSFSEMKSLIDYGLAGKGLSVDTVNLAGSDEYINGIYYYKLDEESLEQTKSILQSHLNDSENTATAEDDTESESDRPISINEKINIE</sequence>
<evidence type="ECO:0000256" key="4">
    <source>
        <dbReference type="ARBA" id="ARBA00022989"/>
    </source>
</evidence>
<proteinExistence type="inferred from homology"/>
<feature type="compositionally biased region" description="Polar residues" evidence="5">
    <location>
        <begin position="324"/>
        <end position="333"/>
    </location>
</feature>
<dbReference type="PANTHER" id="PTHR33392">
    <property type="entry name" value="POLYISOPRENYL-TEICHOIC ACID--PEPTIDOGLYCAN TEICHOIC ACID TRANSFERASE TAGU"/>
    <property type="match status" value="1"/>
</dbReference>
<dbReference type="EMBL" id="JAAIUV010000001">
    <property type="protein sequence ID" value="NEX77477.1"/>
    <property type="molecule type" value="Genomic_DNA"/>
</dbReference>
<feature type="domain" description="Cell envelope-related transcriptional attenuator" evidence="7">
    <location>
        <begin position="98"/>
        <end position="245"/>
    </location>
</feature>
<dbReference type="Proteomes" id="UP000481621">
    <property type="component" value="Unassembled WGS sequence"/>
</dbReference>
<dbReference type="AlphaFoldDB" id="A0A6B3TNW6"/>
<dbReference type="InterPro" id="IPR004474">
    <property type="entry name" value="LytR_CpsA_psr"/>
</dbReference>
<keyword evidence="4 6" id="KW-1133">Transmembrane helix</keyword>
<keyword evidence="6" id="KW-0472">Membrane</keyword>
<keyword evidence="9" id="KW-1185">Reference proteome</keyword>
<feature type="transmembrane region" description="Helical" evidence="6">
    <location>
        <begin position="21"/>
        <end position="45"/>
    </location>
</feature>
<comment type="similarity">
    <text evidence="1">Belongs to the LytR/CpsA/Psr (LCP) family.</text>
</comment>
<evidence type="ECO:0000256" key="3">
    <source>
        <dbReference type="ARBA" id="ARBA00022968"/>
    </source>
</evidence>
<dbReference type="Gene3D" id="3.40.630.190">
    <property type="entry name" value="LCP protein"/>
    <property type="match status" value="1"/>
</dbReference>
<dbReference type="PANTHER" id="PTHR33392:SF3">
    <property type="entry name" value="POLYISOPRENYL-TEICHOIC ACID--PEPTIDOGLYCAN TEICHOIC ACID TRANSFERASE TAGT"/>
    <property type="match status" value="1"/>
</dbReference>
<evidence type="ECO:0000256" key="5">
    <source>
        <dbReference type="SAM" id="MobiDB-lite"/>
    </source>
</evidence>
<keyword evidence="3" id="KW-0735">Signal-anchor</keyword>